<comment type="caution">
    <text evidence="1">The sequence shown here is derived from an EMBL/GenBank/DDBJ whole genome shotgun (WGS) entry which is preliminary data.</text>
</comment>
<name>A0ACB6R4D4_9PLEO</name>
<dbReference type="Proteomes" id="UP000799755">
    <property type="component" value="Unassembled WGS sequence"/>
</dbReference>
<gene>
    <name evidence="1" type="ORF">BDR25DRAFT_323182</name>
</gene>
<evidence type="ECO:0000313" key="1">
    <source>
        <dbReference type="EMBL" id="KAF2474133.1"/>
    </source>
</evidence>
<evidence type="ECO:0000313" key="2">
    <source>
        <dbReference type="Proteomes" id="UP000799755"/>
    </source>
</evidence>
<reference evidence="1" key="1">
    <citation type="journal article" date="2020" name="Stud. Mycol.">
        <title>101 Dothideomycetes genomes: a test case for predicting lifestyles and emergence of pathogens.</title>
        <authorList>
            <person name="Haridas S."/>
            <person name="Albert R."/>
            <person name="Binder M."/>
            <person name="Bloem J."/>
            <person name="Labutti K."/>
            <person name="Salamov A."/>
            <person name="Andreopoulos B."/>
            <person name="Baker S."/>
            <person name="Barry K."/>
            <person name="Bills G."/>
            <person name="Bluhm B."/>
            <person name="Cannon C."/>
            <person name="Castanera R."/>
            <person name="Culley D."/>
            <person name="Daum C."/>
            <person name="Ezra D."/>
            <person name="Gonzalez J."/>
            <person name="Henrissat B."/>
            <person name="Kuo A."/>
            <person name="Liang C."/>
            <person name="Lipzen A."/>
            <person name="Lutzoni F."/>
            <person name="Magnuson J."/>
            <person name="Mondo S."/>
            <person name="Nolan M."/>
            <person name="Ohm R."/>
            <person name="Pangilinan J."/>
            <person name="Park H.-J."/>
            <person name="Ramirez L."/>
            <person name="Alfaro M."/>
            <person name="Sun H."/>
            <person name="Tritt A."/>
            <person name="Yoshinaga Y."/>
            <person name="Zwiers L.-H."/>
            <person name="Turgeon B."/>
            <person name="Goodwin S."/>
            <person name="Spatafora J."/>
            <person name="Crous P."/>
            <person name="Grigoriev I."/>
        </authorList>
    </citation>
    <scope>NUCLEOTIDE SEQUENCE</scope>
    <source>
        <strain evidence="1">ATCC 200398</strain>
    </source>
</reference>
<dbReference type="EMBL" id="MU003498">
    <property type="protein sequence ID" value="KAF2474133.1"/>
    <property type="molecule type" value="Genomic_DNA"/>
</dbReference>
<accession>A0ACB6R4D4</accession>
<proteinExistence type="predicted"/>
<sequence>MFRPRFRRCSLRRLILLGSALLIFLILVVNLTPATRRLPQYTGRYDVGVLDLEVEVEKRVIKGFGDVMLKGVGEKAFELQTLALTLYYPSTPPAPSPKSPRSPPHARPWLPQPISLIGTGYARIANIYFPPLQSLFSVGLWLFGRNIMIPGTVDAPLLSPGEISKLAVEGGRDGNGNGGGGVELREGKNGDRDGEEKGELPCVVFTHGMGRMSQSYSHYLGSVASYGVVVAAIEHRDGSGPGTIIHRSDGSERTVWHLGLKDLENDPPMTAPSLIAAQLAFREAEIKETIRLFRLLNAGHGDLLINLKPDSPRTVLPAFKDRLNISAVTVVGHSYGATGTLQALKNAPNEEMPINGAIALDPGKQSGKLNTEVGLPVLVMNSGAWTEKQTKFYELGWHFVVVKDLVKNIREGWFMTLAGSAHPSCTDVPLIIPWIMKIATWTSLNAKVALAEYVDVSVEFLNYLKNGEKKGVLKSRILSPAGPLGDSKMRKKIRGTEGAAWEIHVVPEKK</sequence>
<protein>
    <submittedName>
        <fullName evidence="1">Uncharacterized protein</fullName>
    </submittedName>
</protein>
<keyword evidence="2" id="KW-1185">Reference proteome</keyword>
<organism evidence="1 2">
    <name type="scientific">Lindgomyces ingoldianus</name>
    <dbReference type="NCBI Taxonomy" id="673940"/>
    <lineage>
        <taxon>Eukaryota</taxon>
        <taxon>Fungi</taxon>
        <taxon>Dikarya</taxon>
        <taxon>Ascomycota</taxon>
        <taxon>Pezizomycotina</taxon>
        <taxon>Dothideomycetes</taxon>
        <taxon>Pleosporomycetidae</taxon>
        <taxon>Pleosporales</taxon>
        <taxon>Lindgomycetaceae</taxon>
        <taxon>Lindgomyces</taxon>
    </lineage>
</organism>